<protein>
    <submittedName>
        <fullName evidence="2">N-acetylmuramoyl-L-alanine amidase</fullName>
    </submittedName>
</protein>
<proteinExistence type="predicted"/>
<dbReference type="CDD" id="cd06583">
    <property type="entry name" value="PGRP"/>
    <property type="match status" value="1"/>
</dbReference>
<evidence type="ECO:0000259" key="1">
    <source>
        <dbReference type="SMART" id="SM00644"/>
    </source>
</evidence>
<keyword evidence="3" id="KW-1185">Reference proteome</keyword>
<evidence type="ECO:0000313" key="3">
    <source>
        <dbReference type="Proteomes" id="UP000002969"/>
    </source>
</evidence>
<organism evidence="2 3">
    <name type="scientific">Chryseobacterium gleum ATCC 35910</name>
    <dbReference type="NCBI Taxonomy" id="525257"/>
    <lineage>
        <taxon>Bacteria</taxon>
        <taxon>Pseudomonadati</taxon>
        <taxon>Bacteroidota</taxon>
        <taxon>Flavobacteriia</taxon>
        <taxon>Flavobacteriales</taxon>
        <taxon>Weeksellaceae</taxon>
        <taxon>Chryseobacterium group</taxon>
        <taxon>Chryseobacterium</taxon>
    </lineage>
</organism>
<dbReference type="InterPro" id="IPR002502">
    <property type="entry name" value="Amidase_domain"/>
</dbReference>
<dbReference type="Gene3D" id="3.40.80.10">
    <property type="entry name" value="Peptidoglycan recognition protein-like"/>
    <property type="match status" value="1"/>
</dbReference>
<evidence type="ECO:0000313" key="2">
    <source>
        <dbReference type="EMBL" id="EFK34408.1"/>
    </source>
</evidence>
<sequence>MKSMRPINYIVIHCTATQPDVTIESIKRYWKENLKWKNPGYHYMIKADGEIVNTLPIDQVSNGVAGWNSQIINISYIGGIDKSNHPKDTRTREQKKSIVKLLRELKSKFPKARIQGHRDFPNVYKACPSFDAKKEYAGLS</sequence>
<dbReference type="EMBL" id="ACKQ02000007">
    <property type="protein sequence ID" value="EFK34408.1"/>
    <property type="molecule type" value="Genomic_DNA"/>
</dbReference>
<dbReference type="SMART" id="SM00644">
    <property type="entry name" value="Ami_2"/>
    <property type="match status" value="1"/>
</dbReference>
<comment type="caution">
    <text evidence="2">The sequence shown here is derived from an EMBL/GenBank/DDBJ whole genome shotgun (WGS) entry which is preliminary data.</text>
</comment>
<dbReference type="Pfam" id="PF01510">
    <property type="entry name" value="Amidase_2"/>
    <property type="match status" value="1"/>
</dbReference>
<accession>A0ABP2IL13</accession>
<dbReference type="InterPro" id="IPR036505">
    <property type="entry name" value="Amidase/PGRP_sf"/>
</dbReference>
<name>A0ABP2IL13_CHRGE</name>
<gene>
    <name evidence="2" type="ORF">HMPREF0204_13477</name>
</gene>
<dbReference type="Proteomes" id="UP000002969">
    <property type="component" value="Unassembled WGS sequence"/>
</dbReference>
<dbReference type="SUPFAM" id="SSF55846">
    <property type="entry name" value="N-acetylmuramoyl-L-alanine amidase-like"/>
    <property type="match status" value="1"/>
</dbReference>
<feature type="domain" description="N-acetylmuramoyl-L-alanine amidase" evidence="1">
    <location>
        <begin position="1"/>
        <end position="129"/>
    </location>
</feature>
<reference evidence="2" key="1">
    <citation type="submission" date="2010-06" db="EMBL/GenBank/DDBJ databases">
        <authorList>
            <person name="Muzny D."/>
            <person name="Qin X."/>
            <person name="Buhay C."/>
            <person name="Dugan-Rocha S."/>
            <person name="Ding Y."/>
            <person name="Chen G."/>
            <person name="Hawes A."/>
            <person name="Holder M."/>
            <person name="Jhangiani S."/>
            <person name="Johnson A."/>
            <person name="Khan Z."/>
            <person name="Li Z."/>
            <person name="Liu W."/>
            <person name="Liu X."/>
            <person name="Perez L."/>
            <person name="Shen H."/>
            <person name="Wang Q."/>
            <person name="Watt J."/>
            <person name="Xi L."/>
            <person name="Xin Y."/>
            <person name="Zhou J."/>
            <person name="Deng J."/>
            <person name="Jiang H."/>
            <person name="Liu Y."/>
            <person name="Qu J."/>
            <person name="Song X.-Z."/>
            <person name="Zhang L."/>
            <person name="Villasana D."/>
            <person name="Johnson A."/>
            <person name="Liu J."/>
            <person name="Liyanage D."/>
            <person name="Lorensuhewa L."/>
            <person name="Robinson T."/>
            <person name="Song A."/>
            <person name="Song B.-B."/>
            <person name="Dinh H."/>
            <person name="Thornton R."/>
            <person name="Coyle M."/>
            <person name="Francisco L."/>
            <person name="Jackson L."/>
            <person name="Javaid M."/>
            <person name="Korchina V."/>
            <person name="Kovar C."/>
            <person name="Mata R."/>
            <person name="Mathew T."/>
            <person name="Ngo R."/>
            <person name="Nguyen L."/>
            <person name="Nguyen N."/>
            <person name="Okwuonu G."/>
            <person name="Ongeri F."/>
            <person name="Pham C."/>
            <person name="Simmons D."/>
            <person name="Wilczek-Boney K."/>
            <person name="Hale W."/>
            <person name="Jakkamsetti A."/>
            <person name="Pham P."/>
            <person name="Ruth R."/>
            <person name="San Lucas F."/>
            <person name="Warren J."/>
            <person name="Zhang J."/>
            <person name="Zhao Z."/>
            <person name="Zhou C."/>
            <person name="Zhu D."/>
            <person name="Lee S."/>
            <person name="Bess C."/>
            <person name="Blankenburg K."/>
            <person name="Forbes L."/>
            <person name="Fu Q."/>
            <person name="Gubbala S."/>
            <person name="Hirani K."/>
            <person name="Jayaseelan J.C."/>
            <person name="Lara F."/>
            <person name="Munidasa M."/>
            <person name="Palculict T."/>
            <person name="Patil S."/>
            <person name="Pu L.-L."/>
            <person name="Saada N."/>
            <person name="Tang L."/>
            <person name="Weissenberger G."/>
            <person name="Zhu Y."/>
            <person name="Hemphill L."/>
            <person name="Shang Y."/>
            <person name="Youmans B."/>
            <person name="Ayvaz T."/>
            <person name="Ross M."/>
            <person name="Santibanez J."/>
            <person name="Aqrawi P."/>
            <person name="Gross S."/>
            <person name="Joshi V."/>
            <person name="Fowler G."/>
            <person name="Nazareth L."/>
            <person name="Reid J."/>
            <person name="Worley K."/>
            <person name="Petrosino J."/>
            <person name="Highlander S."/>
            <person name="Gibbs R."/>
        </authorList>
    </citation>
    <scope>NUCLEOTIDE SEQUENCE [LARGE SCALE GENOMIC DNA]</scope>
    <source>
        <strain evidence="2">ATCC 35910</strain>
    </source>
</reference>